<evidence type="ECO:0000313" key="2">
    <source>
        <dbReference type="EMBL" id="OUE28084.1"/>
    </source>
</evidence>
<accession>A0A251YV04</accession>
<dbReference type="AlphaFoldDB" id="A0A251YV04"/>
<feature type="region of interest" description="Disordered" evidence="1">
    <location>
        <begin position="1"/>
        <end position="22"/>
    </location>
</feature>
<reference evidence="2 3" key="1">
    <citation type="submission" date="2016-08" db="EMBL/GenBank/DDBJ databases">
        <title>Genome sequence of Clavibacter michiganensis spp strain CFBP8017.</title>
        <authorList>
            <person name="Thapa S.P."/>
            <person name="Coaker G."/>
            <person name="Jacques M.-A."/>
        </authorList>
    </citation>
    <scope>NUCLEOTIDE SEQUENCE [LARGE SCALE GENOMIC DNA]</scope>
    <source>
        <strain evidence="2">CFBP8017</strain>
    </source>
</reference>
<comment type="caution">
    <text evidence="2">The sequence shown here is derived from an EMBL/GenBank/DDBJ whole genome shotgun (WGS) entry which is preliminary data.</text>
</comment>
<feature type="region of interest" description="Disordered" evidence="1">
    <location>
        <begin position="56"/>
        <end position="99"/>
    </location>
</feature>
<proteinExistence type="predicted"/>
<gene>
    <name evidence="2" type="ORF">BFL36_02490</name>
</gene>
<sequence>MTVSDATFTTPGDDSTGDDTALDAVGMDQETVANDAVAGETVLPDTDEPVEEIDEDDAVAGADAEPEADALGVDGEAEPALADNELAGQDIDLDDTPPR</sequence>
<protein>
    <submittedName>
        <fullName evidence="2">Uncharacterized protein</fullName>
    </submittedName>
</protein>
<name>A0A251YV04_9MICO</name>
<dbReference type="EMBL" id="MDJY01000013">
    <property type="protein sequence ID" value="OUE28084.1"/>
    <property type="molecule type" value="Genomic_DNA"/>
</dbReference>
<evidence type="ECO:0000313" key="3">
    <source>
        <dbReference type="Proteomes" id="UP000195011"/>
    </source>
</evidence>
<feature type="compositionally biased region" description="Acidic residues" evidence="1">
    <location>
        <begin position="56"/>
        <end position="68"/>
    </location>
</feature>
<dbReference type="Proteomes" id="UP000195011">
    <property type="component" value="Unassembled WGS sequence"/>
</dbReference>
<organism evidence="2 3">
    <name type="scientific">Clavibacter michiganensis</name>
    <dbReference type="NCBI Taxonomy" id="28447"/>
    <lineage>
        <taxon>Bacteria</taxon>
        <taxon>Bacillati</taxon>
        <taxon>Actinomycetota</taxon>
        <taxon>Actinomycetes</taxon>
        <taxon>Micrococcales</taxon>
        <taxon>Microbacteriaceae</taxon>
        <taxon>Clavibacter</taxon>
    </lineage>
</organism>
<evidence type="ECO:0000256" key="1">
    <source>
        <dbReference type="SAM" id="MobiDB-lite"/>
    </source>
</evidence>